<sequence length="385" mass="42167">MSKPKVLVVAGTRPEAVKMAPVQFALSRSSILEPVFCSTAQHRQMMDQTLGVFGITPDLDLDLMRPGQTLPSLTAAVVEGATRALQEVKPAAVLVQGDTTTVLGTALAAFYERVPIGHVEAGLRTYDFDAPWPEEMNRRLVDPISQWCFAPTEFSQANLLKESIDASRCAVTGNTVIDALLWIRTVQEGQGTNADEIAQKCGISESFKKSYLEGDKPWILVTGHRRESFGGGFEKICEAILALAEQWPDLGILYPVHLNPSVQEPVNRLLGKHPRICLAKPCGYYDFIWLMSQCHFLLSDSGGVQEEAPSLGKPVLVMRETTERPEGVDAGTCRLVGTDPDRILTEAGLLLGDSDEYTRRSGLQNPYGDGQAAERIRERLEADLG</sequence>
<evidence type="ECO:0000256" key="2">
    <source>
        <dbReference type="ARBA" id="ARBA00038209"/>
    </source>
</evidence>
<dbReference type="Pfam" id="PF02350">
    <property type="entry name" value="Epimerase_2"/>
    <property type="match status" value="1"/>
</dbReference>
<evidence type="ECO:0000259" key="5">
    <source>
        <dbReference type="Pfam" id="PF02350"/>
    </source>
</evidence>
<dbReference type="Proteomes" id="UP000525652">
    <property type="component" value="Unassembled WGS sequence"/>
</dbReference>
<dbReference type="PANTHER" id="PTHR43174">
    <property type="entry name" value="UDP-N-ACETYLGLUCOSAMINE 2-EPIMERASE"/>
    <property type="match status" value="1"/>
</dbReference>
<dbReference type="CDD" id="cd03786">
    <property type="entry name" value="GTB_UDP-GlcNAc_2-Epimerase"/>
    <property type="match status" value="1"/>
</dbReference>
<dbReference type="InterPro" id="IPR003331">
    <property type="entry name" value="UDP_GlcNAc_Epimerase_2_dom"/>
</dbReference>
<accession>A0A7X1AXH7</accession>
<dbReference type="EMBL" id="JACHVA010000076">
    <property type="protein sequence ID" value="MBC2601840.1"/>
    <property type="molecule type" value="Genomic_DNA"/>
</dbReference>
<keyword evidence="1 4" id="KW-0413">Isomerase</keyword>
<name>A0A7X1AXH7_9BACT</name>
<organism evidence="6 7">
    <name type="scientific">Puniceicoccus vermicola</name>
    <dbReference type="NCBI Taxonomy" id="388746"/>
    <lineage>
        <taxon>Bacteria</taxon>
        <taxon>Pseudomonadati</taxon>
        <taxon>Verrucomicrobiota</taxon>
        <taxon>Opitutia</taxon>
        <taxon>Puniceicoccales</taxon>
        <taxon>Puniceicoccaceae</taxon>
        <taxon>Puniceicoccus</taxon>
    </lineage>
</organism>
<proteinExistence type="inferred from homology"/>
<evidence type="ECO:0000256" key="3">
    <source>
        <dbReference type="ARBA" id="ARBA00038858"/>
    </source>
</evidence>
<comment type="caution">
    <text evidence="6">The sequence shown here is derived from an EMBL/GenBank/DDBJ whole genome shotgun (WGS) entry which is preliminary data.</text>
</comment>
<keyword evidence="7" id="KW-1185">Reference proteome</keyword>
<dbReference type="NCBIfam" id="TIGR00236">
    <property type="entry name" value="wecB"/>
    <property type="match status" value="1"/>
</dbReference>
<dbReference type="GO" id="GO:0008761">
    <property type="term" value="F:UDP-N-acetylglucosamine 2-epimerase activity"/>
    <property type="evidence" value="ECO:0007669"/>
    <property type="project" value="UniProtKB-EC"/>
</dbReference>
<dbReference type="Gene3D" id="3.40.50.2000">
    <property type="entry name" value="Glycogen Phosphorylase B"/>
    <property type="match status" value="2"/>
</dbReference>
<gene>
    <name evidence="6" type="primary">wecB</name>
    <name evidence="6" type="ORF">H5P30_08620</name>
</gene>
<dbReference type="SUPFAM" id="SSF53756">
    <property type="entry name" value="UDP-Glycosyltransferase/glycogen phosphorylase"/>
    <property type="match status" value="1"/>
</dbReference>
<evidence type="ECO:0000313" key="7">
    <source>
        <dbReference type="Proteomes" id="UP000525652"/>
    </source>
</evidence>
<feature type="domain" description="UDP-N-acetylglucosamine 2-epimerase" evidence="5">
    <location>
        <begin position="25"/>
        <end position="380"/>
    </location>
</feature>
<protein>
    <recommendedName>
        <fullName evidence="3">UDP-N-acetylglucosamine 2-epimerase (non-hydrolyzing)</fullName>
        <ecNumber evidence="3">5.1.3.14</ecNumber>
    </recommendedName>
</protein>
<dbReference type="EC" id="5.1.3.14" evidence="3"/>
<comment type="similarity">
    <text evidence="2 4">Belongs to the UDP-N-acetylglucosamine 2-epimerase family.</text>
</comment>
<evidence type="ECO:0000313" key="6">
    <source>
        <dbReference type="EMBL" id="MBC2601840.1"/>
    </source>
</evidence>
<dbReference type="RefSeq" id="WP_185692546.1">
    <property type="nucleotide sequence ID" value="NZ_JACHVA010000076.1"/>
</dbReference>
<dbReference type="AlphaFoldDB" id="A0A7X1AXH7"/>
<reference evidence="6 7" key="1">
    <citation type="submission" date="2020-07" db="EMBL/GenBank/DDBJ databases">
        <authorList>
            <person name="Feng X."/>
        </authorList>
    </citation>
    <scope>NUCLEOTIDE SEQUENCE [LARGE SCALE GENOMIC DNA]</scope>
    <source>
        <strain evidence="6 7">JCM14086</strain>
    </source>
</reference>
<evidence type="ECO:0000256" key="1">
    <source>
        <dbReference type="ARBA" id="ARBA00023235"/>
    </source>
</evidence>
<dbReference type="PANTHER" id="PTHR43174:SF2">
    <property type="entry name" value="UDP-N-ACETYLGLUCOSAMINE 2-EPIMERASE"/>
    <property type="match status" value="1"/>
</dbReference>
<evidence type="ECO:0000256" key="4">
    <source>
        <dbReference type="RuleBase" id="RU003513"/>
    </source>
</evidence>
<dbReference type="InterPro" id="IPR029767">
    <property type="entry name" value="WecB-like"/>
</dbReference>